<evidence type="ECO:0000256" key="16">
    <source>
        <dbReference type="RuleBase" id="RU003960"/>
    </source>
</evidence>
<feature type="domain" description="Tetrapyrrole methylase" evidence="17">
    <location>
        <begin position="220"/>
        <end position="429"/>
    </location>
</feature>
<dbReference type="InterPro" id="IPR035996">
    <property type="entry name" value="4pyrrol_Methylase_sf"/>
</dbReference>
<dbReference type="PANTHER" id="PTHR45790">
    <property type="entry name" value="SIROHEME SYNTHASE-RELATED"/>
    <property type="match status" value="1"/>
</dbReference>
<protein>
    <submittedName>
        <fullName evidence="20">Uroporphyrinogen-III C-methyltransferase</fullName>
        <ecNumber evidence="20">2.1.1.107</ecNumber>
    </submittedName>
</protein>
<comment type="catalytic activity">
    <reaction evidence="13">
        <text>precorrin-2 + NAD(+) = sirohydrochlorin + NADH + 2 H(+)</text>
        <dbReference type="Rhea" id="RHEA:15613"/>
        <dbReference type="ChEBI" id="CHEBI:15378"/>
        <dbReference type="ChEBI" id="CHEBI:57540"/>
        <dbReference type="ChEBI" id="CHEBI:57945"/>
        <dbReference type="ChEBI" id="CHEBI:58351"/>
        <dbReference type="ChEBI" id="CHEBI:58827"/>
        <dbReference type="EC" id="1.3.1.76"/>
    </reaction>
</comment>
<evidence type="ECO:0000259" key="17">
    <source>
        <dbReference type="Pfam" id="PF00590"/>
    </source>
</evidence>
<dbReference type="EMBL" id="JAAQPH010000012">
    <property type="protein sequence ID" value="NIA70114.1"/>
    <property type="molecule type" value="Genomic_DNA"/>
</dbReference>
<evidence type="ECO:0000259" key="18">
    <source>
        <dbReference type="Pfam" id="PF10414"/>
    </source>
</evidence>
<dbReference type="Pfam" id="PF10414">
    <property type="entry name" value="CysG_dimeriser"/>
    <property type="match status" value="1"/>
</dbReference>
<dbReference type="InterPro" id="IPR014777">
    <property type="entry name" value="4pyrrole_Mease_sub1"/>
</dbReference>
<comment type="caution">
    <text evidence="20">The sequence shown here is derived from an EMBL/GenBank/DDBJ whole genome shotgun (WGS) entry which is preliminary data.</text>
</comment>
<dbReference type="PIRSF" id="PIRSF036426">
    <property type="entry name" value="Sirohaem_synth"/>
    <property type="match status" value="1"/>
</dbReference>
<feature type="domain" description="Siroheme synthase central" evidence="19">
    <location>
        <begin position="119"/>
        <end position="146"/>
    </location>
</feature>
<dbReference type="SUPFAM" id="SSF53790">
    <property type="entry name" value="Tetrapyrrole methylase"/>
    <property type="match status" value="1"/>
</dbReference>
<dbReference type="Pfam" id="PF14824">
    <property type="entry name" value="Sirohm_synth_M"/>
    <property type="match status" value="1"/>
</dbReference>
<dbReference type="NCBIfam" id="TIGR01470">
    <property type="entry name" value="cysG_Nterm"/>
    <property type="match status" value="1"/>
</dbReference>
<dbReference type="GO" id="GO:0004851">
    <property type="term" value="F:uroporphyrin-III C-methyltransferase activity"/>
    <property type="evidence" value="ECO:0007669"/>
    <property type="project" value="UniProtKB-EC"/>
</dbReference>
<keyword evidence="7" id="KW-0560">Oxidoreductase</keyword>
<dbReference type="InterPro" id="IPR036291">
    <property type="entry name" value="NAD(P)-bd_dom_sf"/>
</dbReference>
<feature type="active site" description="Proton acceptor" evidence="15">
    <location>
        <position position="250"/>
    </location>
</feature>
<dbReference type="GO" id="GO:0051266">
    <property type="term" value="F:sirohydrochlorin ferrochelatase activity"/>
    <property type="evidence" value="ECO:0007669"/>
    <property type="project" value="InterPro"/>
</dbReference>
<proteinExistence type="inferred from homology"/>
<dbReference type="GO" id="GO:0032259">
    <property type="term" value="P:methylation"/>
    <property type="evidence" value="ECO:0007669"/>
    <property type="project" value="UniProtKB-KW"/>
</dbReference>
<dbReference type="NCBIfam" id="NF004790">
    <property type="entry name" value="PRK06136.1"/>
    <property type="match status" value="1"/>
</dbReference>
<evidence type="ECO:0000313" key="21">
    <source>
        <dbReference type="Proteomes" id="UP000761264"/>
    </source>
</evidence>
<evidence type="ECO:0000256" key="13">
    <source>
        <dbReference type="ARBA" id="ARBA00047561"/>
    </source>
</evidence>
<dbReference type="SUPFAM" id="SSF51735">
    <property type="entry name" value="NAD(P)-binding Rossmann-fold domains"/>
    <property type="match status" value="1"/>
</dbReference>
<organism evidence="20 21">
    <name type="scientific">Pelagibius litoralis</name>
    <dbReference type="NCBI Taxonomy" id="374515"/>
    <lineage>
        <taxon>Bacteria</taxon>
        <taxon>Pseudomonadati</taxon>
        <taxon>Pseudomonadota</taxon>
        <taxon>Alphaproteobacteria</taxon>
        <taxon>Rhodospirillales</taxon>
        <taxon>Rhodovibrionaceae</taxon>
        <taxon>Pelagibius</taxon>
    </lineage>
</organism>
<keyword evidence="6" id="KW-0949">S-adenosyl-L-methionine</keyword>
<dbReference type="NCBIfam" id="NF007922">
    <property type="entry name" value="PRK10637.1"/>
    <property type="match status" value="1"/>
</dbReference>
<feature type="active site" description="Proton donor" evidence="15">
    <location>
        <position position="272"/>
    </location>
</feature>
<dbReference type="FunFam" id="3.30.950.10:FF:000001">
    <property type="entry name" value="Siroheme synthase"/>
    <property type="match status" value="1"/>
</dbReference>
<dbReference type="Proteomes" id="UP000761264">
    <property type="component" value="Unassembled WGS sequence"/>
</dbReference>
<evidence type="ECO:0000256" key="10">
    <source>
        <dbReference type="ARBA" id="ARBA00023244"/>
    </source>
</evidence>
<dbReference type="Pfam" id="PF00590">
    <property type="entry name" value="TP_methylase"/>
    <property type="match status" value="1"/>
</dbReference>
<evidence type="ECO:0000256" key="15">
    <source>
        <dbReference type="PIRSR" id="PIRSR036426-1"/>
    </source>
</evidence>
<reference evidence="20" key="1">
    <citation type="submission" date="2020-03" db="EMBL/GenBank/DDBJ databases">
        <title>Genome of Pelagibius litoralis DSM 21314T.</title>
        <authorList>
            <person name="Wang G."/>
        </authorList>
    </citation>
    <scope>NUCLEOTIDE SEQUENCE</scope>
    <source>
        <strain evidence="20">DSM 21314</strain>
    </source>
</reference>
<dbReference type="InterPro" id="IPR014776">
    <property type="entry name" value="4pyrrole_Mease_sub2"/>
</dbReference>
<dbReference type="GO" id="GO:0043115">
    <property type="term" value="F:precorrin-2 dehydrogenase activity"/>
    <property type="evidence" value="ECO:0007669"/>
    <property type="project" value="UniProtKB-EC"/>
</dbReference>
<comment type="similarity">
    <text evidence="2 16">Belongs to the precorrin methyltransferase family.</text>
</comment>
<dbReference type="InterPro" id="IPR037115">
    <property type="entry name" value="Sirohaem_synt_dimer_dom_sf"/>
</dbReference>
<evidence type="ECO:0000256" key="7">
    <source>
        <dbReference type="ARBA" id="ARBA00023002"/>
    </source>
</evidence>
<keyword evidence="9" id="KW-0456">Lyase</keyword>
<dbReference type="InterPro" id="IPR006367">
    <property type="entry name" value="Sirohaem_synthase_N"/>
</dbReference>
<dbReference type="CDD" id="cd11642">
    <property type="entry name" value="SUMT"/>
    <property type="match status" value="1"/>
</dbReference>
<evidence type="ECO:0000256" key="4">
    <source>
        <dbReference type="ARBA" id="ARBA00022603"/>
    </source>
</evidence>
<dbReference type="InterPro" id="IPR012409">
    <property type="entry name" value="Sirohaem_synth"/>
</dbReference>
<dbReference type="SUPFAM" id="SSF75615">
    <property type="entry name" value="Siroheme synthase middle domains-like"/>
    <property type="match status" value="1"/>
</dbReference>
<accession>A0A967EZ87</accession>
<comment type="pathway">
    <text evidence="14">Cofactor biosynthesis; adenosylcobalamin biosynthesis; precorrin-2 from uroporphyrinogen III: step 1/1.</text>
</comment>
<name>A0A967EZ87_9PROT</name>
<evidence type="ECO:0000256" key="3">
    <source>
        <dbReference type="ARBA" id="ARBA00022573"/>
    </source>
</evidence>
<sequence>MRYFPAFLDLSSRTSLLVGGGELALRKLRLLLKADARVTLVAPRLDADMAALADDSRVEWMCRPFMAPDVMGRALVIAASGKPEVDEDVAAAAREAGIAINVVDRPDLCSFITPAIIDRNPLVIGISSGGDAPILARQLRAKIEAMLPARLGDLVRFAGSFRSAVGATITDGGKRRRFWERFFTGPVAGEVLAGRETAAREAMLGLINGRAAQDREPGSVAIVGAGPGDPDLLTFKAMRRLQEADVVLYDKLVGPEIIDYARRDAERIYVGKAKANHSKSQDEINALMAEHALAGKRVVRLKGGDPFIFGRGGEEMDYLESRGVAVEVVPGVTAAAGCAAAAGIPLTLRGTALAVTFLTGHAQDGEPDLDWASLASGKQTLAIYMGVSTAAVVAGRLIEHGLAASTPVVVIENGTRADQRVVTGRLEELGDRLQTAGINGPALIIVGEVARKAMTAEDETLTAELAALPRALAV</sequence>
<feature type="domain" description="Sirohaem synthase dimerisation" evidence="18">
    <location>
        <begin position="150"/>
        <end position="204"/>
    </location>
</feature>
<keyword evidence="3" id="KW-0169">Cobalamin biosynthesis</keyword>
<dbReference type="Gene3D" id="3.40.50.720">
    <property type="entry name" value="NAD(P)-binding Rossmann-like Domain"/>
    <property type="match status" value="1"/>
</dbReference>
<dbReference type="AlphaFoldDB" id="A0A967EZ87"/>
<comment type="pathway">
    <text evidence="12">Porphyrin-containing compound metabolism; siroheme biosynthesis; precorrin-2 from uroporphyrinogen III: step 1/1.</text>
</comment>
<dbReference type="Pfam" id="PF13241">
    <property type="entry name" value="NAD_binding_7"/>
    <property type="match status" value="1"/>
</dbReference>
<dbReference type="FunFam" id="3.40.1010.10:FF:000001">
    <property type="entry name" value="Siroheme synthase"/>
    <property type="match status" value="1"/>
</dbReference>
<evidence type="ECO:0000256" key="8">
    <source>
        <dbReference type="ARBA" id="ARBA00023027"/>
    </source>
</evidence>
<dbReference type="EC" id="2.1.1.107" evidence="20"/>
<evidence type="ECO:0000259" key="19">
    <source>
        <dbReference type="Pfam" id="PF14824"/>
    </source>
</evidence>
<keyword evidence="5 16" id="KW-0808">Transferase</keyword>
<gene>
    <name evidence="20" type="primary">cobA</name>
    <name evidence="20" type="ORF">HBA54_16025</name>
</gene>
<dbReference type="GO" id="GO:0019354">
    <property type="term" value="P:siroheme biosynthetic process"/>
    <property type="evidence" value="ECO:0007669"/>
    <property type="project" value="InterPro"/>
</dbReference>
<dbReference type="Gene3D" id="3.30.950.10">
    <property type="entry name" value="Methyltransferase, Cobalt-precorrin-4 Transmethylase, Domain 2"/>
    <property type="match status" value="1"/>
</dbReference>
<keyword evidence="4 16" id="KW-0489">Methyltransferase</keyword>
<comment type="pathway">
    <text evidence="1">Porphyrin-containing compound metabolism; siroheme biosynthesis; sirohydrochlorin from precorrin-2: step 1/1.</text>
</comment>
<dbReference type="Gene3D" id="3.40.1010.10">
    <property type="entry name" value="Cobalt-precorrin-4 Transmethylase, Domain 1"/>
    <property type="match status" value="1"/>
</dbReference>
<dbReference type="Gene3D" id="3.30.160.110">
    <property type="entry name" value="Siroheme synthase, domain 2"/>
    <property type="match status" value="1"/>
</dbReference>
<evidence type="ECO:0000313" key="20">
    <source>
        <dbReference type="EMBL" id="NIA70114.1"/>
    </source>
</evidence>
<dbReference type="InterPro" id="IPR000878">
    <property type="entry name" value="4pyrrol_Mease"/>
</dbReference>
<dbReference type="InterPro" id="IPR028281">
    <property type="entry name" value="Sirohaem_synthase_central"/>
</dbReference>
<dbReference type="GO" id="GO:0009236">
    <property type="term" value="P:cobalamin biosynthetic process"/>
    <property type="evidence" value="ECO:0007669"/>
    <property type="project" value="UniProtKB-KW"/>
</dbReference>
<dbReference type="PROSITE" id="PS00840">
    <property type="entry name" value="SUMT_2"/>
    <property type="match status" value="1"/>
</dbReference>
<dbReference type="GO" id="GO:0051287">
    <property type="term" value="F:NAD binding"/>
    <property type="evidence" value="ECO:0007669"/>
    <property type="project" value="InterPro"/>
</dbReference>
<keyword evidence="11" id="KW-0511">Multifunctional enzyme</keyword>
<evidence type="ECO:0000256" key="6">
    <source>
        <dbReference type="ARBA" id="ARBA00022691"/>
    </source>
</evidence>
<dbReference type="InterPro" id="IPR006366">
    <property type="entry name" value="CobA/CysG_C"/>
</dbReference>
<keyword evidence="8" id="KW-0520">NAD</keyword>
<keyword evidence="10" id="KW-0627">Porphyrin biosynthesis</keyword>
<evidence type="ECO:0000256" key="9">
    <source>
        <dbReference type="ARBA" id="ARBA00023239"/>
    </source>
</evidence>
<evidence type="ECO:0000256" key="11">
    <source>
        <dbReference type="ARBA" id="ARBA00023268"/>
    </source>
</evidence>
<dbReference type="InterPro" id="IPR019478">
    <property type="entry name" value="Sirohaem_synthase_dimer_dom"/>
</dbReference>
<evidence type="ECO:0000256" key="12">
    <source>
        <dbReference type="ARBA" id="ARBA00025705"/>
    </source>
</evidence>
<dbReference type="NCBIfam" id="TIGR01469">
    <property type="entry name" value="cobA_cysG_Cterm"/>
    <property type="match status" value="1"/>
</dbReference>
<evidence type="ECO:0000256" key="1">
    <source>
        <dbReference type="ARBA" id="ARBA00005010"/>
    </source>
</evidence>
<dbReference type="InterPro" id="IPR050161">
    <property type="entry name" value="Siro_Cobalamin_biosynth"/>
</dbReference>
<evidence type="ECO:0000256" key="5">
    <source>
        <dbReference type="ARBA" id="ARBA00022679"/>
    </source>
</evidence>
<dbReference type="InterPro" id="IPR003043">
    <property type="entry name" value="Uropor_MeTrfase_CS"/>
</dbReference>
<dbReference type="Gene3D" id="1.10.8.210">
    <property type="entry name" value="Sirohaem synthase, dimerisation domain"/>
    <property type="match status" value="1"/>
</dbReference>
<dbReference type="RefSeq" id="WP_167226400.1">
    <property type="nucleotide sequence ID" value="NZ_JAAQPH010000012.1"/>
</dbReference>
<keyword evidence="21" id="KW-1185">Reference proteome</keyword>
<dbReference type="PANTHER" id="PTHR45790:SF3">
    <property type="entry name" value="S-ADENOSYL-L-METHIONINE-DEPENDENT UROPORPHYRINOGEN III METHYLTRANSFERASE, CHLOROPLASTIC"/>
    <property type="match status" value="1"/>
</dbReference>
<evidence type="ECO:0000256" key="14">
    <source>
        <dbReference type="ARBA" id="ARBA00060548"/>
    </source>
</evidence>
<evidence type="ECO:0000256" key="2">
    <source>
        <dbReference type="ARBA" id="ARBA00005879"/>
    </source>
</evidence>